<feature type="transmembrane region" description="Helical" evidence="2">
    <location>
        <begin position="137"/>
        <end position="158"/>
    </location>
</feature>
<proteinExistence type="predicted"/>
<dbReference type="PANTHER" id="PTHR43298:SF2">
    <property type="entry name" value="FMN_FAD EXPORTER YEEO-RELATED"/>
    <property type="match status" value="1"/>
</dbReference>
<dbReference type="Proteomes" id="UP000542111">
    <property type="component" value="Unassembled WGS sequence"/>
</dbReference>
<feature type="transmembrane region" description="Helical" evidence="2">
    <location>
        <begin position="246"/>
        <end position="268"/>
    </location>
</feature>
<feature type="transmembrane region" description="Helical" evidence="2">
    <location>
        <begin position="418"/>
        <end position="439"/>
    </location>
</feature>
<dbReference type="GO" id="GO:0015297">
    <property type="term" value="F:antiporter activity"/>
    <property type="evidence" value="ECO:0007669"/>
    <property type="project" value="InterPro"/>
</dbReference>
<keyword evidence="2" id="KW-0812">Transmembrane</keyword>
<dbReference type="GO" id="GO:0042910">
    <property type="term" value="F:xenobiotic transmembrane transporter activity"/>
    <property type="evidence" value="ECO:0007669"/>
    <property type="project" value="InterPro"/>
</dbReference>
<feature type="transmembrane region" description="Helical" evidence="2">
    <location>
        <begin position="321"/>
        <end position="340"/>
    </location>
</feature>
<sequence length="454" mass="48993">MRQPASMPQDWWRLSKEINSQAMHTMLSFSALMVANAIDMVFIAHLGHEPLTAASLASPFMWLMNTIAMGIALAISVHVSKGQERGGGNTVIDVLLPGLLMGAAVYGVVLVGVGLNLEAVLGAMGAAPPVYEQSEGYLRTWLYGFIITLTFAISTAYLRGLSLFKTQAVVVAVVCLMNIVLDPLLMFGVGGFAGFGLVGSVYAAWLAQAGGALVCIYFGVRHTRVSGPGKLRVGQMLKAAGNISRLAWVTSSTATFWPISGIVATYLISKLGDAEVATMGVISKLQPLIMIPVWGVSAVTTVLLSKAFVQQRHDQVGMIFKSGYALVLMWQTVVALPFIVFAQPVARFMLGGYDDALPFVVTYLMIIPITVFGRGMLYLAVHGLPAIERARTAMAVDALYVLVLHTGCYWLGYLFNDFNLALLMLLALNLLGGVLAVWVSQRARRTQQWPLETI</sequence>
<keyword evidence="2" id="KW-1133">Transmembrane helix</keyword>
<evidence type="ECO:0000256" key="2">
    <source>
        <dbReference type="SAM" id="Phobius"/>
    </source>
</evidence>
<dbReference type="AlphaFoldDB" id="A0A7Y1MT58"/>
<feature type="transmembrane region" description="Helical" evidence="2">
    <location>
        <begin position="59"/>
        <end position="79"/>
    </location>
</feature>
<feature type="transmembrane region" description="Helical" evidence="2">
    <location>
        <begin position="393"/>
        <end position="412"/>
    </location>
</feature>
<gene>
    <name evidence="3" type="ORF">HBO33_21745</name>
</gene>
<organism evidence="3 4">
    <name type="scientific">Pseudomonas gessardii</name>
    <dbReference type="NCBI Taxonomy" id="78544"/>
    <lineage>
        <taxon>Bacteria</taxon>
        <taxon>Pseudomonadati</taxon>
        <taxon>Pseudomonadota</taxon>
        <taxon>Gammaproteobacteria</taxon>
        <taxon>Pseudomonadales</taxon>
        <taxon>Pseudomonadaceae</taxon>
        <taxon>Pseudomonas</taxon>
    </lineage>
</organism>
<keyword evidence="2" id="KW-0472">Membrane</keyword>
<keyword evidence="1" id="KW-0813">Transport</keyword>
<name>A0A7Y1MT58_9PSED</name>
<feature type="transmembrane region" description="Helical" evidence="2">
    <location>
        <begin position="360"/>
        <end position="381"/>
    </location>
</feature>
<feature type="transmembrane region" description="Helical" evidence="2">
    <location>
        <begin position="288"/>
        <end position="309"/>
    </location>
</feature>
<feature type="transmembrane region" description="Helical" evidence="2">
    <location>
        <begin position="21"/>
        <end position="47"/>
    </location>
</feature>
<feature type="transmembrane region" description="Helical" evidence="2">
    <location>
        <begin position="91"/>
        <end position="117"/>
    </location>
</feature>
<feature type="transmembrane region" description="Helical" evidence="2">
    <location>
        <begin position="170"/>
        <end position="195"/>
    </location>
</feature>
<dbReference type="Pfam" id="PF01554">
    <property type="entry name" value="MatE"/>
    <property type="match status" value="2"/>
</dbReference>
<dbReference type="InterPro" id="IPR050222">
    <property type="entry name" value="MATE_MdtK"/>
</dbReference>
<dbReference type="EMBL" id="JAAQYP010000041">
    <property type="protein sequence ID" value="NNA97793.1"/>
    <property type="molecule type" value="Genomic_DNA"/>
</dbReference>
<comment type="caution">
    <text evidence="3">The sequence shown here is derived from an EMBL/GenBank/DDBJ whole genome shotgun (WGS) entry which is preliminary data.</text>
</comment>
<protein>
    <submittedName>
        <fullName evidence="3">MATE family efflux transporter</fullName>
    </submittedName>
</protein>
<reference evidence="3 4" key="1">
    <citation type="journal article" date="2020" name="Front. Microbiol.">
        <title>Genetic Organization of the aprX-lipA2 Operon Affects the Proteolytic Potential of Pseudomonas Species in Milk.</title>
        <authorList>
            <person name="Maier C."/>
            <person name="Huptas C."/>
            <person name="von Neubeck M."/>
            <person name="Scherer S."/>
            <person name="Wenning M."/>
            <person name="Lucking G."/>
        </authorList>
    </citation>
    <scope>NUCLEOTIDE SEQUENCE [LARGE SCALE GENOMIC DNA]</scope>
    <source>
        <strain evidence="3 4">G4779</strain>
    </source>
</reference>
<feature type="transmembrane region" description="Helical" evidence="2">
    <location>
        <begin position="201"/>
        <end position="220"/>
    </location>
</feature>
<accession>A0A7Y1MT58</accession>
<dbReference type="InterPro" id="IPR002528">
    <property type="entry name" value="MATE_fam"/>
</dbReference>
<evidence type="ECO:0000256" key="1">
    <source>
        <dbReference type="ARBA" id="ARBA00022448"/>
    </source>
</evidence>
<dbReference type="RefSeq" id="WP_169898540.1">
    <property type="nucleotide sequence ID" value="NZ_JAAQYP010000041.1"/>
</dbReference>
<evidence type="ECO:0000313" key="4">
    <source>
        <dbReference type="Proteomes" id="UP000542111"/>
    </source>
</evidence>
<dbReference type="PANTHER" id="PTHR43298">
    <property type="entry name" value="MULTIDRUG RESISTANCE PROTEIN NORM-RELATED"/>
    <property type="match status" value="1"/>
</dbReference>
<evidence type="ECO:0000313" key="3">
    <source>
        <dbReference type="EMBL" id="NNA97793.1"/>
    </source>
</evidence>
<dbReference type="GO" id="GO:0005886">
    <property type="term" value="C:plasma membrane"/>
    <property type="evidence" value="ECO:0007669"/>
    <property type="project" value="TreeGrafter"/>
</dbReference>